<keyword evidence="2" id="KW-1185">Reference proteome</keyword>
<accession>A0A813EZ21</accession>
<reference evidence="1" key="1">
    <citation type="submission" date="2021-02" db="EMBL/GenBank/DDBJ databases">
        <authorList>
            <person name="Dougan E. K."/>
            <person name="Rhodes N."/>
            <person name="Thang M."/>
            <person name="Chan C."/>
        </authorList>
    </citation>
    <scope>NUCLEOTIDE SEQUENCE</scope>
</reference>
<organism evidence="1 2">
    <name type="scientific">Polarella glacialis</name>
    <name type="common">Dinoflagellate</name>
    <dbReference type="NCBI Taxonomy" id="89957"/>
    <lineage>
        <taxon>Eukaryota</taxon>
        <taxon>Sar</taxon>
        <taxon>Alveolata</taxon>
        <taxon>Dinophyceae</taxon>
        <taxon>Suessiales</taxon>
        <taxon>Suessiaceae</taxon>
        <taxon>Polarella</taxon>
    </lineage>
</organism>
<dbReference type="EMBL" id="CAJNNV010020872">
    <property type="protein sequence ID" value="CAE8607222.1"/>
    <property type="molecule type" value="Genomic_DNA"/>
</dbReference>
<name>A0A813EZ21_POLGL</name>
<protein>
    <submittedName>
        <fullName evidence="1">Uncharacterized protein</fullName>
    </submittedName>
</protein>
<proteinExistence type="predicted"/>
<dbReference type="AlphaFoldDB" id="A0A813EZ21"/>
<evidence type="ECO:0000313" key="1">
    <source>
        <dbReference type="EMBL" id="CAE8607222.1"/>
    </source>
</evidence>
<comment type="caution">
    <text evidence="1">The sequence shown here is derived from an EMBL/GenBank/DDBJ whole genome shotgun (WGS) entry which is preliminary data.</text>
</comment>
<evidence type="ECO:0000313" key="2">
    <source>
        <dbReference type="Proteomes" id="UP000654075"/>
    </source>
</evidence>
<sequence length="747" mass="82417">MYLHTFAHFFAAPPCAFRSSQDLSLPGLLWLPLSSRAPSLRTSLLRGRPSLKDLADPSSSFLPSSAPPSSAPGSAVMATAPVASVKGLAEFEYPVPLFVHNTFIEAHAGRPASLDGFYHERQVFSCPGSRISEPPSSDCEPPLAGPRRSVYRPGQQLVQSAAFGGSAGQLFLSVPLGGGEGAGAGEERKVSGSNGFGRSLGLHMIESSSNFLLAEDFRIVARATPFQDVLTFIFVAAEEPSSRLSKWFHSFARVPSEASAPRLADVPVLCLDQADLWHSAYCAGGCEHSMKTVVSRKRFEQSQSVAALRTEIELQVNSHLSPCVRAQKRLRCFKLQFRFCHLCPKGEKQRRQKASFQQFSGGLLYLWLNRGMTFGVKDKRAFFGSIRQFAAPLYAQQEACLSSDRERDHDGFLLWLRMRRVSCTLYRAFQGNSLVLQLILRSERLGGAACTPKCFITGCGTASLASDRFPLLRSIRSWTPLVASGEADPQIARRKGERASDKRTHRRTGARVRVAVETLFVFMPWSCALRNTPHLAARSLRFERSPWRRKAFEAPAMPRSANGEALVYPLPLVVRNTFIDCPQDRPASFDEFFFERKDVIGFPGLSDEELGQLASQQKALNQTLAGEDKKEAQLEDNVADSFSGLRDKLRDKLAVQNQILFHSLDGQFHKMDDFEEEVDSALKAQNQTIADGLKGQQSAASTFEAQVSSEIKAQDDLIETGSSSAPVYRAVGLASQYEIETGKEQRD</sequence>
<gene>
    <name evidence="1" type="ORF">PGLA1383_LOCUS25159</name>
</gene>
<dbReference type="Proteomes" id="UP000654075">
    <property type="component" value="Unassembled WGS sequence"/>
</dbReference>